<feature type="domain" description="GtrA/DPMS transmembrane" evidence="7">
    <location>
        <begin position="34"/>
        <end position="148"/>
    </location>
</feature>
<dbReference type="GO" id="GO:0000271">
    <property type="term" value="P:polysaccharide biosynthetic process"/>
    <property type="evidence" value="ECO:0007669"/>
    <property type="project" value="InterPro"/>
</dbReference>
<evidence type="ECO:0000313" key="9">
    <source>
        <dbReference type="Proteomes" id="UP000185809"/>
    </source>
</evidence>
<feature type="transmembrane region" description="Helical" evidence="6">
    <location>
        <begin position="124"/>
        <end position="145"/>
    </location>
</feature>
<keyword evidence="4 6" id="KW-1133">Transmembrane helix</keyword>
<organism evidence="8 9">
    <name type="scientific">Candidatus Nomurabacteria bacterium RIFCSPLOWO2_01_FULL_33_24</name>
    <dbReference type="NCBI Taxonomy" id="1801765"/>
    <lineage>
        <taxon>Bacteria</taxon>
        <taxon>Candidatus Nomuraibacteriota</taxon>
    </lineage>
</organism>
<comment type="similarity">
    <text evidence="2">Belongs to the GtrA family.</text>
</comment>
<dbReference type="AlphaFoldDB" id="A0A1F6X0W5"/>
<dbReference type="GO" id="GO:0005886">
    <property type="term" value="C:plasma membrane"/>
    <property type="evidence" value="ECO:0007669"/>
    <property type="project" value="TreeGrafter"/>
</dbReference>
<comment type="caution">
    <text evidence="8">The sequence shown here is derived from an EMBL/GenBank/DDBJ whole genome shotgun (WGS) entry which is preliminary data.</text>
</comment>
<feature type="transmembrane region" description="Helical" evidence="6">
    <location>
        <begin position="32"/>
        <end position="53"/>
    </location>
</feature>
<dbReference type="EMBL" id="MFUP01000009">
    <property type="protein sequence ID" value="OGI87722.1"/>
    <property type="molecule type" value="Genomic_DNA"/>
</dbReference>
<name>A0A1F6X0W5_9BACT</name>
<evidence type="ECO:0000256" key="6">
    <source>
        <dbReference type="SAM" id="Phobius"/>
    </source>
</evidence>
<dbReference type="Pfam" id="PF04138">
    <property type="entry name" value="GtrA_DPMS_TM"/>
    <property type="match status" value="1"/>
</dbReference>
<gene>
    <name evidence="8" type="ORF">A2995_01455</name>
</gene>
<keyword evidence="3 6" id="KW-0812">Transmembrane</keyword>
<evidence type="ECO:0000256" key="1">
    <source>
        <dbReference type="ARBA" id="ARBA00004141"/>
    </source>
</evidence>
<keyword evidence="5 6" id="KW-0472">Membrane</keyword>
<evidence type="ECO:0000256" key="3">
    <source>
        <dbReference type="ARBA" id="ARBA00022692"/>
    </source>
</evidence>
<evidence type="ECO:0000313" key="8">
    <source>
        <dbReference type="EMBL" id="OGI87722.1"/>
    </source>
</evidence>
<evidence type="ECO:0000256" key="5">
    <source>
        <dbReference type="ARBA" id="ARBA00023136"/>
    </source>
</evidence>
<feature type="transmembrane region" description="Helical" evidence="6">
    <location>
        <begin position="99"/>
        <end position="118"/>
    </location>
</feature>
<reference evidence="8 9" key="1">
    <citation type="journal article" date="2016" name="Nat. Commun.">
        <title>Thousands of microbial genomes shed light on interconnected biogeochemical processes in an aquifer system.</title>
        <authorList>
            <person name="Anantharaman K."/>
            <person name="Brown C.T."/>
            <person name="Hug L.A."/>
            <person name="Sharon I."/>
            <person name="Castelle C.J."/>
            <person name="Probst A.J."/>
            <person name="Thomas B.C."/>
            <person name="Singh A."/>
            <person name="Wilkins M.J."/>
            <person name="Karaoz U."/>
            <person name="Brodie E.L."/>
            <person name="Williams K.H."/>
            <person name="Hubbard S.S."/>
            <person name="Banfield J.F."/>
        </authorList>
    </citation>
    <scope>NUCLEOTIDE SEQUENCE [LARGE SCALE GENOMIC DNA]</scope>
</reference>
<feature type="transmembrane region" description="Helical" evidence="6">
    <location>
        <begin position="59"/>
        <end position="79"/>
    </location>
</feature>
<accession>A0A1F6X0W5</accession>
<dbReference type="PANTHER" id="PTHR38459:SF1">
    <property type="entry name" value="PROPHAGE BACTOPRENOL-LINKED GLUCOSE TRANSLOCASE HOMOLOG"/>
    <property type="match status" value="1"/>
</dbReference>
<dbReference type="InterPro" id="IPR007267">
    <property type="entry name" value="GtrA_DPMS_TM"/>
</dbReference>
<proteinExistence type="inferred from homology"/>
<dbReference type="PANTHER" id="PTHR38459">
    <property type="entry name" value="PROPHAGE BACTOPRENOL-LINKED GLUCOSE TRANSLOCASE HOMOLOG"/>
    <property type="match status" value="1"/>
</dbReference>
<sequence length="151" mass="17329">MSYWKKSVKSAKFQIEQTKKEGSLNKQRFSQILRFLVGGGVGVLAYYLTLYTLTEFAGVWYVISAIVAFVLNYAINFTLQKFWTFKNKDTKNVSRQLTLYFGIALGFLVTNTALLYVFVEYVHLGYLVAQLILTFLLTIASFVITRKIFAD</sequence>
<protein>
    <recommendedName>
        <fullName evidence="7">GtrA/DPMS transmembrane domain-containing protein</fullName>
    </recommendedName>
</protein>
<dbReference type="Proteomes" id="UP000185809">
    <property type="component" value="Unassembled WGS sequence"/>
</dbReference>
<evidence type="ECO:0000256" key="4">
    <source>
        <dbReference type="ARBA" id="ARBA00022989"/>
    </source>
</evidence>
<comment type="subcellular location">
    <subcellularLocation>
        <location evidence="1">Membrane</location>
        <topology evidence="1">Multi-pass membrane protein</topology>
    </subcellularLocation>
</comment>
<dbReference type="InterPro" id="IPR051401">
    <property type="entry name" value="GtrA_CellWall_Glycosyl"/>
</dbReference>
<evidence type="ECO:0000256" key="2">
    <source>
        <dbReference type="ARBA" id="ARBA00009399"/>
    </source>
</evidence>
<evidence type="ECO:0000259" key="7">
    <source>
        <dbReference type="Pfam" id="PF04138"/>
    </source>
</evidence>